<dbReference type="GO" id="GO:0005634">
    <property type="term" value="C:nucleus"/>
    <property type="evidence" value="ECO:0007669"/>
    <property type="project" value="TreeGrafter"/>
</dbReference>
<dbReference type="GeneID" id="28901311"/>
<evidence type="ECO:0000313" key="2">
    <source>
        <dbReference type="EMBL" id="KZF21876.1"/>
    </source>
</evidence>
<dbReference type="OMA" id="CGIRKIW"/>
<organism evidence="2 3">
    <name type="scientific">Xylona heveae (strain CBS 132557 / TC161)</name>
    <dbReference type="NCBI Taxonomy" id="1328760"/>
    <lineage>
        <taxon>Eukaryota</taxon>
        <taxon>Fungi</taxon>
        <taxon>Dikarya</taxon>
        <taxon>Ascomycota</taxon>
        <taxon>Pezizomycotina</taxon>
        <taxon>Xylonomycetes</taxon>
        <taxon>Xylonales</taxon>
        <taxon>Xylonaceae</taxon>
        <taxon>Xylona</taxon>
    </lineage>
</organism>
<feature type="compositionally biased region" description="Low complexity" evidence="1">
    <location>
        <begin position="102"/>
        <end position="117"/>
    </location>
</feature>
<dbReference type="EMBL" id="KV407460">
    <property type="protein sequence ID" value="KZF21876.1"/>
    <property type="molecule type" value="Genomic_DNA"/>
</dbReference>
<feature type="compositionally biased region" description="Acidic residues" evidence="1">
    <location>
        <begin position="144"/>
        <end position="160"/>
    </location>
</feature>
<feature type="compositionally biased region" description="Low complexity" evidence="1">
    <location>
        <begin position="196"/>
        <end position="206"/>
    </location>
</feature>
<dbReference type="AlphaFoldDB" id="A0A165G8P2"/>
<gene>
    <name evidence="2" type="ORF">L228DRAFT_283999</name>
</gene>
<dbReference type="InterPro" id="IPR037647">
    <property type="entry name" value="HIRIP3"/>
</dbReference>
<reference evidence="2 3" key="1">
    <citation type="journal article" date="2016" name="Fungal Biol.">
        <title>The genome of Xylona heveae provides a window into fungal endophytism.</title>
        <authorList>
            <person name="Gazis R."/>
            <person name="Kuo A."/>
            <person name="Riley R."/>
            <person name="LaButti K."/>
            <person name="Lipzen A."/>
            <person name="Lin J."/>
            <person name="Amirebrahimi M."/>
            <person name="Hesse C.N."/>
            <person name="Spatafora J.W."/>
            <person name="Henrissat B."/>
            <person name="Hainaut M."/>
            <person name="Grigoriev I.V."/>
            <person name="Hibbett D.S."/>
        </authorList>
    </citation>
    <scope>NUCLEOTIDE SEQUENCE [LARGE SCALE GENOMIC DNA]</scope>
    <source>
        <strain evidence="2 3">TC161</strain>
    </source>
</reference>
<sequence>MSDSEASDATPGSPVLEKGLRDVVRAVFTASTFQPEELTVRRMRAAAEDALSLPANFFKKHDEWNQRSKEIIQSEAEAQHARREEETTAAVGASANSKQDTSTKSAKSAVKKTSTSSRGTKRASPDSKPAARKRQKKQPTRESEIEEEQPVSEKESEEDEAPKKPQSKTGRAKRRSVESDSEVSGSDVEESNKVATKNTSSKSTENSTDEKLSPPPESESELSELIDEGPVRKKGKKQIASSATAGKKGGKNKSAKLSKDTSDLDPQDAEIKRLQSWLLKCGIRKMWYRELAPYDTKNAKIAHLRDMLKEAGMEGRFSAEKAKQIKEERELKAELEAVQEGAKQWGHSGSENEEDGTDSGRKPRRRLARGLRELDFLGDDDGEETD</sequence>
<feature type="compositionally biased region" description="Acidic residues" evidence="1">
    <location>
        <begin position="218"/>
        <end position="227"/>
    </location>
</feature>
<dbReference type="OrthoDB" id="552755at2759"/>
<protein>
    <recommendedName>
        <fullName evidence="4">Transcriptional regulator</fullName>
    </recommendedName>
</protein>
<dbReference type="RefSeq" id="XP_018187431.1">
    <property type="nucleotide sequence ID" value="XM_018336174.1"/>
</dbReference>
<proteinExistence type="predicted"/>
<dbReference type="PANTHER" id="PTHR15410:SF2">
    <property type="entry name" value="HIRA-INTERACTING PROTEIN 3"/>
    <property type="match status" value="1"/>
</dbReference>
<dbReference type="PANTHER" id="PTHR15410">
    <property type="entry name" value="HIRA-INTERACTING PROTEIN 3"/>
    <property type="match status" value="1"/>
</dbReference>
<evidence type="ECO:0008006" key="4">
    <source>
        <dbReference type="Google" id="ProtNLM"/>
    </source>
</evidence>
<feature type="region of interest" description="Disordered" evidence="1">
    <location>
        <begin position="69"/>
        <end position="269"/>
    </location>
</feature>
<evidence type="ECO:0000256" key="1">
    <source>
        <dbReference type="SAM" id="MobiDB-lite"/>
    </source>
</evidence>
<evidence type="ECO:0000313" key="3">
    <source>
        <dbReference type="Proteomes" id="UP000076632"/>
    </source>
</evidence>
<feature type="compositionally biased region" description="Acidic residues" evidence="1">
    <location>
        <begin position="376"/>
        <end position="386"/>
    </location>
</feature>
<dbReference type="InParanoid" id="A0A165G8P2"/>
<feature type="compositionally biased region" description="Basic and acidic residues" evidence="1">
    <location>
        <begin position="69"/>
        <end position="86"/>
    </location>
</feature>
<dbReference type="STRING" id="1328760.A0A165G8P2"/>
<accession>A0A165G8P2</accession>
<keyword evidence="3" id="KW-1185">Reference proteome</keyword>
<feature type="region of interest" description="Disordered" evidence="1">
    <location>
        <begin position="337"/>
        <end position="386"/>
    </location>
</feature>
<name>A0A165G8P2_XYLHT</name>
<dbReference type="Proteomes" id="UP000076632">
    <property type="component" value="Unassembled WGS sequence"/>
</dbReference>